<dbReference type="GO" id="GO:0016579">
    <property type="term" value="P:protein deubiquitination"/>
    <property type="evidence" value="ECO:0007669"/>
    <property type="project" value="InterPro"/>
</dbReference>
<feature type="region of interest" description="Disordered" evidence="7">
    <location>
        <begin position="1"/>
        <end position="53"/>
    </location>
</feature>
<dbReference type="PANTHER" id="PTHR24006:SF733">
    <property type="entry name" value="RE52890P"/>
    <property type="match status" value="1"/>
</dbReference>
<feature type="region of interest" description="Disordered" evidence="7">
    <location>
        <begin position="314"/>
        <end position="362"/>
    </location>
</feature>
<keyword evidence="10" id="KW-1185">Reference proteome</keyword>
<dbReference type="PROSITE" id="PS00973">
    <property type="entry name" value="USP_2"/>
    <property type="match status" value="1"/>
</dbReference>
<reference evidence="10" key="1">
    <citation type="submission" date="2016-03" db="EMBL/GenBank/DDBJ databases">
        <authorList>
            <person name="Devillers H."/>
        </authorList>
    </citation>
    <scope>NUCLEOTIDE SEQUENCE [LARGE SCALE GENOMIC DNA]</scope>
</reference>
<dbReference type="Pfam" id="PF00443">
    <property type="entry name" value="UCH"/>
    <property type="match status" value="1"/>
</dbReference>
<feature type="compositionally biased region" description="Low complexity" evidence="7">
    <location>
        <begin position="213"/>
        <end position="242"/>
    </location>
</feature>
<dbReference type="InterPro" id="IPR018200">
    <property type="entry name" value="USP_CS"/>
</dbReference>
<gene>
    <name evidence="9" type="ORF">LAFE_0B01530G</name>
</gene>
<dbReference type="PROSITE" id="PS50235">
    <property type="entry name" value="USP_3"/>
    <property type="match status" value="1"/>
</dbReference>
<dbReference type="PANTHER" id="PTHR24006">
    <property type="entry name" value="UBIQUITIN CARBOXYL-TERMINAL HYDROLASE"/>
    <property type="match status" value="1"/>
</dbReference>
<comment type="catalytic activity">
    <reaction evidence="1 6">
        <text>Thiol-dependent hydrolysis of ester, thioester, amide, peptide and isopeptide bonds formed by the C-terminal Gly of ubiquitin (a 76-residue protein attached to proteins as an intracellular targeting signal).</text>
        <dbReference type="EC" id="3.4.19.12"/>
    </reaction>
</comment>
<evidence type="ECO:0000259" key="8">
    <source>
        <dbReference type="PROSITE" id="PS50235"/>
    </source>
</evidence>
<keyword evidence="6" id="KW-0833">Ubl conjugation pathway</keyword>
<feature type="compositionally biased region" description="Polar residues" evidence="7">
    <location>
        <begin position="40"/>
        <end position="53"/>
    </location>
</feature>
<evidence type="ECO:0000256" key="4">
    <source>
        <dbReference type="ARBA" id="ARBA00022801"/>
    </source>
</evidence>
<dbReference type="OrthoDB" id="27652at2759"/>
<dbReference type="InterPro" id="IPR038765">
    <property type="entry name" value="Papain-like_cys_pep_sf"/>
</dbReference>
<dbReference type="SUPFAM" id="SSF54001">
    <property type="entry name" value="Cysteine proteinases"/>
    <property type="match status" value="1"/>
</dbReference>
<dbReference type="InterPro" id="IPR028889">
    <property type="entry name" value="USP"/>
</dbReference>
<dbReference type="AlphaFoldDB" id="A0A1G4M7C2"/>
<feature type="compositionally biased region" description="Low complexity" evidence="7">
    <location>
        <begin position="319"/>
        <end position="343"/>
    </location>
</feature>
<dbReference type="PROSITE" id="PS00972">
    <property type="entry name" value="USP_1"/>
    <property type="match status" value="1"/>
</dbReference>
<evidence type="ECO:0000313" key="9">
    <source>
        <dbReference type="EMBL" id="SCV99743.1"/>
    </source>
</evidence>
<dbReference type="InterPro" id="IPR050164">
    <property type="entry name" value="Peptidase_C19"/>
</dbReference>
<dbReference type="GO" id="GO:0005634">
    <property type="term" value="C:nucleus"/>
    <property type="evidence" value="ECO:0007669"/>
    <property type="project" value="TreeGrafter"/>
</dbReference>
<feature type="region of interest" description="Disordered" evidence="7">
    <location>
        <begin position="703"/>
        <end position="742"/>
    </location>
</feature>
<evidence type="ECO:0000256" key="7">
    <source>
        <dbReference type="SAM" id="MobiDB-lite"/>
    </source>
</evidence>
<dbReference type="GO" id="GO:0006508">
    <property type="term" value="P:proteolysis"/>
    <property type="evidence" value="ECO:0007669"/>
    <property type="project" value="UniProtKB-KW"/>
</dbReference>
<feature type="compositionally biased region" description="Basic and acidic residues" evidence="7">
    <location>
        <begin position="344"/>
        <end position="361"/>
    </location>
</feature>
<proteinExistence type="inferred from homology"/>
<dbReference type="InterPro" id="IPR001394">
    <property type="entry name" value="Peptidase_C19_UCH"/>
</dbReference>
<name>A0A1G4M7C2_LACFM</name>
<keyword evidence="3 6" id="KW-0645">Protease</keyword>
<dbReference type="GO" id="GO:0005829">
    <property type="term" value="C:cytosol"/>
    <property type="evidence" value="ECO:0007669"/>
    <property type="project" value="TreeGrafter"/>
</dbReference>
<dbReference type="Proteomes" id="UP000190831">
    <property type="component" value="Chromosome B"/>
</dbReference>
<evidence type="ECO:0000256" key="5">
    <source>
        <dbReference type="ARBA" id="ARBA00022807"/>
    </source>
</evidence>
<dbReference type="STRING" id="4955.A0A1G4M7C2"/>
<protein>
    <recommendedName>
        <fullName evidence="6">Ubiquitin carboxyl-terminal hydrolase</fullName>
        <ecNumber evidence="6">3.4.19.12</ecNumber>
    </recommendedName>
</protein>
<dbReference type="GO" id="GO:0004843">
    <property type="term" value="F:cysteine-type deubiquitinase activity"/>
    <property type="evidence" value="ECO:0007669"/>
    <property type="project" value="UniProtKB-UniRule"/>
</dbReference>
<dbReference type="FunFam" id="3.90.70.10:FF:000131">
    <property type="entry name" value="Ubiquitin carboxyl-terminal hydrolase"/>
    <property type="match status" value="1"/>
</dbReference>
<feature type="domain" description="USP" evidence="8">
    <location>
        <begin position="150"/>
        <end position="662"/>
    </location>
</feature>
<keyword evidence="4 6" id="KW-0378">Hydrolase</keyword>
<sequence>MSFKRWLSRGDKSSKKKSALEEGKASNANNEGREADVKNGFTSEVPSGSESQIESFVVATDTPVVNSNHGNPENSSVSEASDNHLHINHYHMHSDSGYNSNASAHTFDSSFKHMDHSDESDLDSLFHQFPTIKPVSTVLYPFGDGSNKVFGYENFGNTCYCNSVLQCLYSLPELRVNMLKHPERPSNIPRKRKTQMIGLKPRVFDETSFGPVNNATTANSGSTTLPNGSSKNPSTSSGSTASLQKENSKKNSLTFFKEKELPKLPSTSSNSAVVHSSMPPIATPVHVNVMASDAITEKLHEGYTRIVVGRVPGSPLQVNGSSHHTHNSSTSPGSSPSPSPTDNSHSDLSAKHEEPSSEQRKKAALLKGPVLNVDHSLADYLPANNSPSLYAELKDLFEIITENNSLTGVVSPIQFVETLKKENVLFNTMMHQDAHEFLNFLLNELSDSLTKSSEKNSSAEPNSNANFIEGLFKGTMTNRTKCLTCDNVTYRNEPFLDFPIEVQEDSETDIQMILSDFHQKEMLNGSNKFYCDECCGLQEAERVVGLKQLPFYLALHLKRFKYSEEQNCNIKLFNKIHYPAYLKVCSTFDSTVCKQYELVGVIVHMGGGPHHGHYVSLCKHEKFGWLLFDDETVESVTEGTVLKFIGDRDDLTTAYLLFYKDMGSKLLSDTETHKQQKFAQNIDDLIKADEQIRKRSIATPITDHSSVLEEVPEERSSSNKSLPKLGGKRKSRLFSFKRSSKD</sequence>
<dbReference type="EC" id="3.4.19.12" evidence="6"/>
<feature type="compositionally biased region" description="Low complexity" evidence="7">
    <location>
        <begin position="733"/>
        <end position="742"/>
    </location>
</feature>
<feature type="compositionally biased region" description="Basic and acidic residues" evidence="7">
    <location>
        <begin position="8"/>
        <end position="24"/>
    </location>
</feature>
<dbReference type="EMBL" id="LT598489">
    <property type="protein sequence ID" value="SCV99743.1"/>
    <property type="molecule type" value="Genomic_DNA"/>
</dbReference>
<evidence type="ECO:0000313" key="10">
    <source>
        <dbReference type="Proteomes" id="UP000190831"/>
    </source>
</evidence>
<evidence type="ECO:0000256" key="3">
    <source>
        <dbReference type="ARBA" id="ARBA00022670"/>
    </source>
</evidence>
<dbReference type="OMA" id="PMHGHYV"/>
<dbReference type="Gene3D" id="3.90.70.10">
    <property type="entry name" value="Cysteine proteinases"/>
    <property type="match status" value="2"/>
</dbReference>
<comment type="similarity">
    <text evidence="2 6">Belongs to the peptidase C19 family.</text>
</comment>
<keyword evidence="5 6" id="KW-0788">Thiol protease</keyword>
<evidence type="ECO:0000256" key="6">
    <source>
        <dbReference type="RuleBase" id="RU366025"/>
    </source>
</evidence>
<organism evidence="9 10">
    <name type="scientific">Lachancea fermentati</name>
    <name type="common">Zygosaccharomyces fermentati</name>
    <dbReference type="NCBI Taxonomy" id="4955"/>
    <lineage>
        <taxon>Eukaryota</taxon>
        <taxon>Fungi</taxon>
        <taxon>Dikarya</taxon>
        <taxon>Ascomycota</taxon>
        <taxon>Saccharomycotina</taxon>
        <taxon>Saccharomycetes</taxon>
        <taxon>Saccharomycetales</taxon>
        <taxon>Saccharomycetaceae</taxon>
        <taxon>Lachancea</taxon>
    </lineage>
</organism>
<feature type="region of interest" description="Disordered" evidence="7">
    <location>
        <begin position="208"/>
        <end position="275"/>
    </location>
</feature>
<feature type="compositionally biased region" description="Low complexity" evidence="7">
    <location>
        <begin position="266"/>
        <end position="275"/>
    </location>
</feature>
<accession>A0A1G4M7C2</accession>
<evidence type="ECO:0000256" key="2">
    <source>
        <dbReference type="ARBA" id="ARBA00009085"/>
    </source>
</evidence>
<evidence type="ECO:0000256" key="1">
    <source>
        <dbReference type="ARBA" id="ARBA00000707"/>
    </source>
</evidence>